<reference evidence="8 9" key="1">
    <citation type="submission" date="2020-12" db="EMBL/GenBank/DDBJ databases">
        <title>Pseudomonas schmalbachii sp. nov. isolated from millipede gut.</title>
        <authorList>
            <person name="Shelomi M."/>
        </authorList>
    </citation>
    <scope>NUCLEOTIDE SEQUENCE [LARGE SCALE GENOMIC DNA]</scope>
    <source>
        <strain evidence="8 9">Milli4</strain>
    </source>
</reference>
<evidence type="ECO:0000256" key="5">
    <source>
        <dbReference type="ARBA" id="ARBA00022840"/>
    </source>
</evidence>
<keyword evidence="5 6" id="KW-0067">ATP-binding</keyword>
<evidence type="ECO:0000256" key="3">
    <source>
        <dbReference type="ARBA" id="ARBA00022679"/>
    </source>
</evidence>
<dbReference type="EC" id="2.7.4.23" evidence="6"/>
<dbReference type="RefSeq" id="WP_208313629.1">
    <property type="nucleotide sequence ID" value="NZ_JAELYA010000003.1"/>
</dbReference>
<gene>
    <name evidence="6 8" type="primary">phnN</name>
    <name evidence="8" type="ORF">JFY56_10685</name>
</gene>
<dbReference type="SMART" id="SM00072">
    <property type="entry name" value="GuKc"/>
    <property type="match status" value="1"/>
</dbReference>
<comment type="caution">
    <text evidence="8">The sequence shown here is derived from an EMBL/GenBank/DDBJ whole genome shotgun (WGS) entry which is preliminary data.</text>
</comment>
<comment type="function">
    <text evidence="6">Catalyzes the phosphorylation of ribose 1,5-bisphosphate to 5-phospho-D-ribosyl alpha-1-diphosphate (PRPP).</text>
</comment>
<organism evidence="8 9">
    <name type="scientific">Pseudomonas schmalbachii</name>
    <dbReference type="NCBI Taxonomy" id="2816993"/>
    <lineage>
        <taxon>Bacteria</taxon>
        <taxon>Pseudomonadati</taxon>
        <taxon>Pseudomonadota</taxon>
        <taxon>Gammaproteobacteria</taxon>
        <taxon>Pseudomonadales</taxon>
        <taxon>Pseudomonadaceae</taxon>
        <taxon>Pseudomonas</taxon>
    </lineage>
</organism>
<dbReference type="InterPro" id="IPR008145">
    <property type="entry name" value="GK/Ca_channel_bsu"/>
</dbReference>
<feature type="binding site" evidence="6">
    <location>
        <begin position="10"/>
        <end position="17"/>
    </location>
    <ligand>
        <name>ATP</name>
        <dbReference type="ChEBI" id="CHEBI:30616"/>
    </ligand>
</feature>
<evidence type="ECO:0000256" key="1">
    <source>
        <dbReference type="ARBA" id="ARBA00000373"/>
    </source>
</evidence>
<dbReference type="PANTHER" id="PTHR23117:SF8">
    <property type="entry name" value="RIBOSE 1,5-BISPHOSPHATE PHOSPHOKINASE PHNN"/>
    <property type="match status" value="1"/>
</dbReference>
<dbReference type="InterPro" id="IPR012699">
    <property type="entry name" value="PhnN"/>
</dbReference>
<comment type="similarity">
    <text evidence="6">Belongs to the ribose 1,5-bisphosphokinase family.</text>
</comment>
<evidence type="ECO:0000313" key="9">
    <source>
        <dbReference type="Proteomes" id="UP000669060"/>
    </source>
</evidence>
<name>A0ABS3TPV0_9PSED</name>
<keyword evidence="3 6" id="KW-0808">Transferase</keyword>
<sequence length="186" mass="20145">MSGRLIYLMGPSGSGKDSLLLAARDALAARGCRIARRVVTRSKKADGEDAHAVSETEFAALEQANGFAMSWRAHGLSYGIPRIIDQWLAEGYDVLVNGSRAYLREARRLYPELLGLLLTVSPDILRQRLLQRGRESLAEIDARLARNAAFARGLDGSVVMLDNSASLDCTVGRLLTLLDTDACVAG</sequence>
<dbReference type="NCBIfam" id="NF007485">
    <property type="entry name" value="PRK10078.1"/>
    <property type="match status" value="1"/>
</dbReference>
<dbReference type="HAMAP" id="MF_00836">
    <property type="entry name" value="PhnN"/>
    <property type="match status" value="1"/>
</dbReference>
<keyword evidence="4 6" id="KW-0547">Nucleotide-binding</keyword>
<comment type="pathway">
    <text evidence="2 6">Metabolic intermediate biosynthesis; 5-phospho-alpha-D-ribose 1-diphosphate biosynthesis; 5-phospho-alpha-D-ribose 1-diphosphate from D-ribose 5-phosphate (route II): step 3/3.</text>
</comment>
<dbReference type="NCBIfam" id="TIGR02322">
    <property type="entry name" value="phosphon_PhnN"/>
    <property type="match status" value="1"/>
</dbReference>
<dbReference type="SUPFAM" id="SSF52540">
    <property type="entry name" value="P-loop containing nucleoside triphosphate hydrolases"/>
    <property type="match status" value="1"/>
</dbReference>
<evidence type="ECO:0000313" key="8">
    <source>
        <dbReference type="EMBL" id="MBO3275690.1"/>
    </source>
</evidence>
<evidence type="ECO:0000256" key="4">
    <source>
        <dbReference type="ARBA" id="ARBA00022741"/>
    </source>
</evidence>
<comment type="catalytic activity">
    <reaction evidence="1 6">
        <text>alpha-D-ribose 1,5-bisphosphate + ATP = 5-phospho-alpha-D-ribose 1-diphosphate + ADP</text>
        <dbReference type="Rhea" id="RHEA:20109"/>
        <dbReference type="ChEBI" id="CHEBI:30616"/>
        <dbReference type="ChEBI" id="CHEBI:58017"/>
        <dbReference type="ChEBI" id="CHEBI:68688"/>
        <dbReference type="ChEBI" id="CHEBI:456216"/>
        <dbReference type="EC" id="2.7.4.23"/>
    </reaction>
</comment>
<evidence type="ECO:0000256" key="2">
    <source>
        <dbReference type="ARBA" id="ARBA00005069"/>
    </source>
</evidence>
<evidence type="ECO:0000256" key="6">
    <source>
        <dbReference type="HAMAP-Rule" id="MF_00836"/>
    </source>
</evidence>
<dbReference type="InterPro" id="IPR027417">
    <property type="entry name" value="P-loop_NTPase"/>
</dbReference>
<dbReference type="Proteomes" id="UP000669060">
    <property type="component" value="Unassembled WGS sequence"/>
</dbReference>
<keyword evidence="9" id="KW-1185">Reference proteome</keyword>
<proteinExistence type="inferred from homology"/>
<dbReference type="PANTHER" id="PTHR23117">
    <property type="entry name" value="GUANYLATE KINASE-RELATED"/>
    <property type="match status" value="1"/>
</dbReference>
<feature type="domain" description="Guanylate kinase/L-type calcium channel beta subunit" evidence="7">
    <location>
        <begin position="2"/>
        <end position="182"/>
    </location>
</feature>
<dbReference type="EMBL" id="JAELYA010000003">
    <property type="protein sequence ID" value="MBO3275690.1"/>
    <property type="molecule type" value="Genomic_DNA"/>
</dbReference>
<protein>
    <recommendedName>
        <fullName evidence="6">Ribose 1,5-bisphosphate phosphokinase PhnN</fullName>
        <ecNumber evidence="6">2.7.4.23</ecNumber>
    </recommendedName>
    <alternativeName>
        <fullName evidence="6">Ribose 1,5-bisphosphokinase</fullName>
    </alternativeName>
</protein>
<accession>A0ABS3TPV0</accession>
<evidence type="ECO:0000259" key="7">
    <source>
        <dbReference type="SMART" id="SM00072"/>
    </source>
</evidence>
<dbReference type="Gene3D" id="3.40.50.300">
    <property type="entry name" value="P-loop containing nucleotide triphosphate hydrolases"/>
    <property type="match status" value="1"/>
</dbReference>